<dbReference type="HOGENOM" id="CLU_2096977_0_0_1"/>
<dbReference type="Proteomes" id="UP000030685">
    <property type="component" value="Unassembled WGS sequence"/>
</dbReference>
<dbReference type="RefSeq" id="XP_031070587.1">
    <property type="nucleotide sequence ID" value="XM_031198550.1"/>
</dbReference>
<protein>
    <submittedName>
        <fullName evidence="1">Uncharacterized protein</fullName>
    </submittedName>
</protein>
<proteinExistence type="predicted"/>
<gene>
    <name evidence="1" type="ORF">FOIG_01582</name>
</gene>
<dbReference type="VEuPathDB" id="FungiDB:FOIG_01582"/>
<organism evidence="1">
    <name type="scientific">Fusarium odoratissimum (strain NRRL 54006)</name>
    <dbReference type="NCBI Taxonomy" id="1089451"/>
    <lineage>
        <taxon>Eukaryota</taxon>
        <taxon>Fungi</taxon>
        <taxon>Dikarya</taxon>
        <taxon>Ascomycota</taxon>
        <taxon>Pezizomycotina</taxon>
        <taxon>Sordariomycetes</taxon>
        <taxon>Hypocreomycetidae</taxon>
        <taxon>Hypocreales</taxon>
        <taxon>Nectriaceae</taxon>
        <taxon>Fusarium</taxon>
        <taxon>Fusarium oxysporum species complex</taxon>
        <taxon>Fusarium oxysporum f. sp. cubense (strain race 4)</taxon>
    </lineage>
</organism>
<reference evidence="1" key="1">
    <citation type="submission" date="2011-11" db="EMBL/GenBank/DDBJ databases">
        <title>The Genome Sequence of Fusarium oxysporum II5.</title>
        <authorList>
            <consortium name="The Broad Institute Genome Sequencing Platform"/>
            <person name="Ma L.-J."/>
            <person name="Gale L.R."/>
            <person name="Schwartz D.C."/>
            <person name="Zhou S."/>
            <person name="Corby-Kistler H."/>
            <person name="Young S.K."/>
            <person name="Zeng Q."/>
            <person name="Gargeya S."/>
            <person name="Fitzgerald M."/>
            <person name="Haas B."/>
            <person name="Abouelleil A."/>
            <person name="Alvarado L."/>
            <person name="Arachchi H.M."/>
            <person name="Berlin A."/>
            <person name="Brown A."/>
            <person name="Chapman S.B."/>
            <person name="Chen Z."/>
            <person name="Dunbar C."/>
            <person name="Freedman E."/>
            <person name="Gearin G."/>
            <person name="Goldberg J."/>
            <person name="Griggs A."/>
            <person name="Gujja S."/>
            <person name="Heiman D."/>
            <person name="Howarth C."/>
            <person name="Larson L."/>
            <person name="Lui A."/>
            <person name="MacDonald P.J.P."/>
            <person name="Montmayeur A."/>
            <person name="Murphy C."/>
            <person name="Neiman D."/>
            <person name="Pearson M."/>
            <person name="Priest M."/>
            <person name="Roberts A."/>
            <person name="Saif S."/>
            <person name="Shea T."/>
            <person name="Shenoy N."/>
            <person name="Sisk P."/>
            <person name="Stolte C."/>
            <person name="Sykes S."/>
            <person name="Wortman J."/>
            <person name="Nusbaum C."/>
            <person name="Birren B."/>
        </authorList>
    </citation>
    <scope>NUCLEOTIDE SEQUENCE [LARGE SCALE GENOMIC DNA]</scope>
    <source>
        <strain evidence="1">54006</strain>
    </source>
</reference>
<reference evidence="1" key="2">
    <citation type="submission" date="2012-05" db="EMBL/GenBank/DDBJ databases">
        <title>The Genome Annotation of Fusarium oxysporum II5.</title>
        <authorList>
            <consortium name="The Broad Institute Genomics Platform"/>
            <person name="Ma L.-J."/>
            <person name="Corby-Kistler H."/>
            <person name="Broz K."/>
            <person name="Gale L.R."/>
            <person name="Jonkers W."/>
            <person name="O'Donnell K."/>
            <person name="Ploetz R."/>
            <person name="Steinberg C."/>
            <person name="Schwartz D.C."/>
            <person name="VanEtten H."/>
            <person name="Zhou S."/>
            <person name="Young S.K."/>
            <person name="Zeng Q."/>
            <person name="Gargeya S."/>
            <person name="Fitzgerald M."/>
            <person name="Abouelleil A."/>
            <person name="Alvarado L."/>
            <person name="Chapman S.B."/>
            <person name="Gainer-Dewar J."/>
            <person name="Goldberg J."/>
            <person name="Griggs A."/>
            <person name="Gujja S."/>
            <person name="Hansen M."/>
            <person name="Howarth C."/>
            <person name="Imamovic A."/>
            <person name="Ireland A."/>
            <person name="Larimer J."/>
            <person name="McCowan C."/>
            <person name="Murphy C."/>
            <person name="Pearson M."/>
            <person name="Poon T.W."/>
            <person name="Priest M."/>
            <person name="Roberts A."/>
            <person name="Saif S."/>
            <person name="Shea T."/>
            <person name="Sykes S."/>
            <person name="Wortman J."/>
            <person name="Nusbaum C."/>
            <person name="Birren B."/>
        </authorList>
    </citation>
    <scope>NUCLEOTIDE SEQUENCE</scope>
    <source>
        <strain evidence="1">54006</strain>
    </source>
</reference>
<name>X0K4W6_FUSO5</name>
<dbReference type="AlphaFoldDB" id="X0K4W6"/>
<accession>X0K4W6</accession>
<evidence type="ECO:0000313" key="1">
    <source>
        <dbReference type="EMBL" id="EXM08498.1"/>
    </source>
</evidence>
<sequence length="116" mass="13098">MTAQLYPNAEIISRPGSVPLGKNSLNWVTEVSHDIRLLLSTRTLCIYNTTLLNCYSIIRNSWLMLACLVRLSFSPLLWSMRFGLPPFALSTIWQSPSDSDLRGFCPSVWLPLPLCP</sequence>
<dbReference type="GeneID" id="42026757"/>
<dbReference type="EMBL" id="JH658273">
    <property type="protein sequence ID" value="EXM08498.1"/>
    <property type="molecule type" value="Genomic_DNA"/>
</dbReference>